<organism evidence="2 3">
    <name type="scientific">Leucosporidium creatinivorum</name>
    <dbReference type="NCBI Taxonomy" id="106004"/>
    <lineage>
        <taxon>Eukaryota</taxon>
        <taxon>Fungi</taxon>
        <taxon>Dikarya</taxon>
        <taxon>Basidiomycota</taxon>
        <taxon>Pucciniomycotina</taxon>
        <taxon>Microbotryomycetes</taxon>
        <taxon>Leucosporidiales</taxon>
        <taxon>Leucosporidium</taxon>
    </lineage>
</organism>
<feature type="region of interest" description="Disordered" evidence="1">
    <location>
        <begin position="1"/>
        <end position="50"/>
    </location>
</feature>
<sequence>MSNNRRNRRPAQGVRSSQPSPSSQPEIVMSGYAEVMDPPPPPPAYKASPSPSPAIPMTLVPFHKVRLGVDPASLKGKHLARVHRSESHPFYHLAFTDGTQYKIHLEDYEPGKALELTSTPGFAEKMEPFLDADWEGRRANPALIENCSFGVLKDKELRKRGLHRFTEHHALVLKIEGINTCVWGSFRMPEEQPDRWPGRTLHTPFLVQLDWRGKEIPRAEDEGDDVYSERWE</sequence>
<dbReference type="AlphaFoldDB" id="A0A1Y2FYL4"/>
<evidence type="ECO:0000313" key="2">
    <source>
        <dbReference type="EMBL" id="ORY88288.1"/>
    </source>
</evidence>
<dbReference type="InParanoid" id="A0A1Y2FYL4"/>
<keyword evidence="3" id="KW-1185">Reference proteome</keyword>
<dbReference type="Proteomes" id="UP000193467">
    <property type="component" value="Unassembled WGS sequence"/>
</dbReference>
<comment type="caution">
    <text evidence="2">The sequence shown here is derived from an EMBL/GenBank/DDBJ whole genome shotgun (WGS) entry which is preliminary data.</text>
</comment>
<feature type="compositionally biased region" description="Pro residues" evidence="1">
    <location>
        <begin position="37"/>
        <end position="50"/>
    </location>
</feature>
<protein>
    <submittedName>
        <fullName evidence="2">Uncharacterized protein</fullName>
    </submittedName>
</protein>
<dbReference type="EMBL" id="MCGR01000011">
    <property type="protein sequence ID" value="ORY88288.1"/>
    <property type="molecule type" value="Genomic_DNA"/>
</dbReference>
<accession>A0A1Y2FYL4</accession>
<evidence type="ECO:0000313" key="3">
    <source>
        <dbReference type="Proteomes" id="UP000193467"/>
    </source>
</evidence>
<feature type="compositionally biased region" description="Low complexity" evidence="1">
    <location>
        <begin position="16"/>
        <end position="25"/>
    </location>
</feature>
<name>A0A1Y2FYL4_9BASI</name>
<reference evidence="2 3" key="1">
    <citation type="submission" date="2016-07" db="EMBL/GenBank/DDBJ databases">
        <title>Pervasive Adenine N6-methylation of Active Genes in Fungi.</title>
        <authorList>
            <consortium name="DOE Joint Genome Institute"/>
            <person name="Mondo S.J."/>
            <person name="Dannebaum R.O."/>
            <person name="Kuo R.C."/>
            <person name="Labutti K."/>
            <person name="Haridas S."/>
            <person name="Kuo A."/>
            <person name="Salamov A."/>
            <person name="Ahrendt S.R."/>
            <person name="Lipzen A."/>
            <person name="Sullivan W."/>
            <person name="Andreopoulos W.B."/>
            <person name="Clum A."/>
            <person name="Lindquist E."/>
            <person name="Daum C."/>
            <person name="Ramamoorthy G.K."/>
            <person name="Gryganskyi A."/>
            <person name="Culley D."/>
            <person name="Magnuson J.K."/>
            <person name="James T.Y."/>
            <person name="O'Malley M.A."/>
            <person name="Stajich J.E."/>
            <person name="Spatafora J.W."/>
            <person name="Visel A."/>
            <person name="Grigoriev I.V."/>
        </authorList>
    </citation>
    <scope>NUCLEOTIDE SEQUENCE [LARGE SCALE GENOMIC DNA]</scope>
    <source>
        <strain evidence="2 3">62-1032</strain>
    </source>
</reference>
<dbReference type="OrthoDB" id="3197787at2759"/>
<gene>
    <name evidence="2" type="ORF">BCR35DRAFT_301818</name>
</gene>
<evidence type="ECO:0000256" key="1">
    <source>
        <dbReference type="SAM" id="MobiDB-lite"/>
    </source>
</evidence>
<proteinExistence type="predicted"/>